<reference evidence="2 3" key="1">
    <citation type="journal article" date="2019" name="Nat. Ecol. Evol.">
        <title>Megaphylogeny resolves global patterns of mushroom evolution.</title>
        <authorList>
            <person name="Varga T."/>
            <person name="Krizsan K."/>
            <person name="Foldi C."/>
            <person name="Dima B."/>
            <person name="Sanchez-Garcia M."/>
            <person name="Sanchez-Ramirez S."/>
            <person name="Szollosi G.J."/>
            <person name="Szarkandi J.G."/>
            <person name="Papp V."/>
            <person name="Albert L."/>
            <person name="Andreopoulos W."/>
            <person name="Angelini C."/>
            <person name="Antonin V."/>
            <person name="Barry K.W."/>
            <person name="Bougher N.L."/>
            <person name="Buchanan P."/>
            <person name="Buyck B."/>
            <person name="Bense V."/>
            <person name="Catcheside P."/>
            <person name="Chovatia M."/>
            <person name="Cooper J."/>
            <person name="Damon W."/>
            <person name="Desjardin D."/>
            <person name="Finy P."/>
            <person name="Geml J."/>
            <person name="Haridas S."/>
            <person name="Hughes K."/>
            <person name="Justo A."/>
            <person name="Karasinski D."/>
            <person name="Kautmanova I."/>
            <person name="Kiss B."/>
            <person name="Kocsube S."/>
            <person name="Kotiranta H."/>
            <person name="LaButti K.M."/>
            <person name="Lechner B.E."/>
            <person name="Liimatainen K."/>
            <person name="Lipzen A."/>
            <person name="Lukacs Z."/>
            <person name="Mihaltcheva S."/>
            <person name="Morgado L.N."/>
            <person name="Niskanen T."/>
            <person name="Noordeloos M.E."/>
            <person name="Ohm R.A."/>
            <person name="Ortiz-Santana B."/>
            <person name="Ovrebo C."/>
            <person name="Racz N."/>
            <person name="Riley R."/>
            <person name="Savchenko A."/>
            <person name="Shiryaev A."/>
            <person name="Soop K."/>
            <person name="Spirin V."/>
            <person name="Szebenyi C."/>
            <person name="Tomsovsky M."/>
            <person name="Tulloss R.E."/>
            <person name="Uehling J."/>
            <person name="Grigoriev I.V."/>
            <person name="Vagvolgyi C."/>
            <person name="Papp T."/>
            <person name="Martin F.M."/>
            <person name="Miettinen O."/>
            <person name="Hibbett D.S."/>
            <person name="Nagy L.G."/>
        </authorList>
    </citation>
    <scope>NUCLEOTIDE SEQUENCE [LARGE SCALE GENOMIC DNA]</scope>
    <source>
        <strain evidence="2 3">FP101781</strain>
    </source>
</reference>
<proteinExistence type="predicted"/>
<feature type="region of interest" description="Disordered" evidence="1">
    <location>
        <begin position="227"/>
        <end position="258"/>
    </location>
</feature>
<keyword evidence="3" id="KW-1185">Reference proteome</keyword>
<gene>
    <name evidence="2" type="ORF">FA13DRAFT_1638946</name>
</gene>
<organism evidence="2 3">
    <name type="scientific">Coprinellus micaceus</name>
    <name type="common">Glistening ink-cap mushroom</name>
    <name type="synonym">Coprinus micaceus</name>
    <dbReference type="NCBI Taxonomy" id="71717"/>
    <lineage>
        <taxon>Eukaryota</taxon>
        <taxon>Fungi</taxon>
        <taxon>Dikarya</taxon>
        <taxon>Basidiomycota</taxon>
        <taxon>Agaricomycotina</taxon>
        <taxon>Agaricomycetes</taxon>
        <taxon>Agaricomycetidae</taxon>
        <taxon>Agaricales</taxon>
        <taxon>Agaricineae</taxon>
        <taxon>Psathyrellaceae</taxon>
        <taxon>Coprinellus</taxon>
    </lineage>
</organism>
<accession>A0A4Y7SQQ9</accession>
<name>A0A4Y7SQQ9_COPMI</name>
<dbReference type="AlphaFoldDB" id="A0A4Y7SQQ9"/>
<evidence type="ECO:0000256" key="1">
    <source>
        <dbReference type="SAM" id="MobiDB-lite"/>
    </source>
</evidence>
<dbReference type="Proteomes" id="UP000298030">
    <property type="component" value="Unassembled WGS sequence"/>
</dbReference>
<sequence>MQWPEIRISDFQKPKTWRMCQYIESKDGMVEAKFRAQGILAVKELPAYFHQQVSCHEALFLRKNSHITISSNANSFRRSRKHLRQGVKIFGGQSKAFQEAVSSIQYAFICFGGHFNEGKLEVWDTPLWQEQDCIEASARYMTYKDQCHPNDVIPFGDYVDPLHHLTNLMGSEFVHGPDNEVDYMEAVDGRWCYKRREQTPLWIHAIPLINQQKAAILRMKNRHMTRIGKSAPQLKRSSAYDEDDEDPTGQKKMAQYDY</sequence>
<comment type="caution">
    <text evidence="2">The sequence shown here is derived from an EMBL/GenBank/DDBJ whole genome shotgun (WGS) entry which is preliminary data.</text>
</comment>
<dbReference type="OrthoDB" id="3269456at2759"/>
<evidence type="ECO:0000313" key="2">
    <source>
        <dbReference type="EMBL" id="TEB24175.1"/>
    </source>
</evidence>
<evidence type="ECO:0000313" key="3">
    <source>
        <dbReference type="Proteomes" id="UP000298030"/>
    </source>
</evidence>
<protein>
    <submittedName>
        <fullName evidence="2">Uncharacterized protein</fullName>
    </submittedName>
</protein>
<dbReference type="EMBL" id="QPFP01000069">
    <property type="protein sequence ID" value="TEB24175.1"/>
    <property type="molecule type" value="Genomic_DNA"/>
</dbReference>